<reference evidence="1 2" key="1">
    <citation type="submission" date="2020-08" db="EMBL/GenBank/DDBJ databases">
        <title>Genomic Encyclopedia of Archaeal and Bacterial Type Strains, Phase II (KMG-II): from individual species to whole genera.</title>
        <authorList>
            <person name="Goeker M."/>
        </authorList>
    </citation>
    <scope>NUCLEOTIDE SEQUENCE [LARGE SCALE GENOMIC DNA]</scope>
    <source>
        <strain evidence="1 2">DSM 43850</strain>
    </source>
</reference>
<dbReference type="Proteomes" id="UP000517916">
    <property type="component" value="Unassembled WGS sequence"/>
</dbReference>
<sequence length="50" mass="5999">MSISDVVSTDDCWHEEDTVHCGCGFWAFTDPDPRRRFASWMRHRDHDHHL</sequence>
<dbReference type="EMBL" id="JACJID010000002">
    <property type="protein sequence ID" value="MBA8925910.1"/>
    <property type="molecule type" value="Genomic_DNA"/>
</dbReference>
<evidence type="ECO:0000313" key="1">
    <source>
        <dbReference type="EMBL" id="MBA8925910.1"/>
    </source>
</evidence>
<keyword evidence="2" id="KW-1185">Reference proteome</keyword>
<proteinExistence type="predicted"/>
<protein>
    <submittedName>
        <fullName evidence="1">Uncharacterized protein</fullName>
    </submittedName>
</protein>
<name>A0ABR6BGA9_9PSEU</name>
<gene>
    <name evidence="1" type="ORF">BC739_003109</name>
</gene>
<evidence type="ECO:0000313" key="2">
    <source>
        <dbReference type="Proteomes" id="UP000517916"/>
    </source>
</evidence>
<dbReference type="RefSeq" id="WP_182837529.1">
    <property type="nucleotide sequence ID" value="NZ_BAAABQ010000059.1"/>
</dbReference>
<organism evidence="1 2">
    <name type="scientific">Kutzneria viridogrisea</name>
    <dbReference type="NCBI Taxonomy" id="47990"/>
    <lineage>
        <taxon>Bacteria</taxon>
        <taxon>Bacillati</taxon>
        <taxon>Actinomycetota</taxon>
        <taxon>Actinomycetes</taxon>
        <taxon>Pseudonocardiales</taxon>
        <taxon>Pseudonocardiaceae</taxon>
        <taxon>Kutzneria</taxon>
    </lineage>
</organism>
<comment type="caution">
    <text evidence="1">The sequence shown here is derived from an EMBL/GenBank/DDBJ whole genome shotgun (WGS) entry which is preliminary data.</text>
</comment>
<accession>A0ABR6BGA9</accession>